<evidence type="ECO:0000256" key="2">
    <source>
        <dbReference type="SAM" id="Phobius"/>
    </source>
</evidence>
<feature type="region of interest" description="Disordered" evidence="1">
    <location>
        <begin position="85"/>
        <end position="133"/>
    </location>
</feature>
<accession>A0A2T9ZGJ2</accession>
<feature type="region of interest" description="Disordered" evidence="1">
    <location>
        <begin position="462"/>
        <end position="519"/>
    </location>
</feature>
<protein>
    <submittedName>
        <fullName evidence="3">Uncharacterized protein</fullName>
    </submittedName>
</protein>
<proteinExistence type="predicted"/>
<organism evidence="3 4">
    <name type="scientific">Smittium megazygosporum</name>
    <dbReference type="NCBI Taxonomy" id="133381"/>
    <lineage>
        <taxon>Eukaryota</taxon>
        <taxon>Fungi</taxon>
        <taxon>Fungi incertae sedis</taxon>
        <taxon>Zoopagomycota</taxon>
        <taxon>Kickxellomycotina</taxon>
        <taxon>Harpellomycetes</taxon>
        <taxon>Harpellales</taxon>
        <taxon>Legeriomycetaceae</taxon>
        <taxon>Smittium</taxon>
    </lineage>
</organism>
<dbReference type="OrthoDB" id="10591579at2759"/>
<feature type="transmembrane region" description="Helical" evidence="2">
    <location>
        <begin position="274"/>
        <end position="297"/>
    </location>
</feature>
<feature type="compositionally biased region" description="Polar residues" evidence="1">
    <location>
        <begin position="148"/>
        <end position="171"/>
    </location>
</feature>
<sequence length="519" mass="58661">MLAAILIIPLFFGKTIFVNNGTRLQLKYENRGGENILELFCKLLPYSISIGYCLFVTIQLAITLLRKDVESIFQSIIKKKPQKIKNPSISSKKSGNLTETSSYKSGNRAAKQHSNASGDITPGRYSGFSPSQDIDIFDNKDNILDRSTNQKTQNVENQPLNSQKYLGTSQLGLEPRSSKQTDTDFASEEYVGIPTLGDKKGHQVNDQGYRVSMMNYNANLKRTRWLILRLALFPIVPLFTQLYHRIDIFINGVRIDFERSDQNINKSKENISSLIMFILLSFQGPLNLAIFLLNPTITSTLILMRRKIKNVDLGVDEYDEEIESSVGSLSRTLDYDESVEEKRFLPKKSHFFKFGRKKEKAETQGYGAGKGYFSSESEAIDNAGKPRAIITKASTFSHEKRQKGKSKKAAKSKGLSRQINEADKYLVEYMLVNAFESDESDFEEPAFEHLESMKYEGINIQHKTQQKTPSKNSEQKENSNGLFSSESPISGWKYNLNVSSSSGSSPDYVIKPLKQASYF</sequence>
<feature type="transmembrane region" description="Helical" evidence="2">
    <location>
        <begin position="226"/>
        <end position="244"/>
    </location>
</feature>
<dbReference type="Proteomes" id="UP000245609">
    <property type="component" value="Unassembled WGS sequence"/>
</dbReference>
<keyword evidence="2" id="KW-0472">Membrane</keyword>
<feature type="compositionally biased region" description="Basic residues" evidence="1">
    <location>
        <begin position="400"/>
        <end position="411"/>
    </location>
</feature>
<keyword evidence="2" id="KW-0812">Transmembrane</keyword>
<evidence type="ECO:0000256" key="1">
    <source>
        <dbReference type="SAM" id="MobiDB-lite"/>
    </source>
</evidence>
<comment type="caution">
    <text evidence="3">The sequence shown here is derived from an EMBL/GenBank/DDBJ whole genome shotgun (WGS) entry which is preliminary data.</text>
</comment>
<evidence type="ECO:0000313" key="3">
    <source>
        <dbReference type="EMBL" id="PVV03680.1"/>
    </source>
</evidence>
<gene>
    <name evidence="3" type="ORF">BB560_001833</name>
</gene>
<feature type="transmembrane region" description="Helical" evidence="2">
    <location>
        <begin position="43"/>
        <end position="65"/>
    </location>
</feature>
<name>A0A2T9ZGJ2_9FUNG</name>
<evidence type="ECO:0000313" key="4">
    <source>
        <dbReference type="Proteomes" id="UP000245609"/>
    </source>
</evidence>
<feature type="compositionally biased region" description="Low complexity" evidence="1">
    <location>
        <begin position="85"/>
        <end position="94"/>
    </location>
</feature>
<feature type="compositionally biased region" description="Polar residues" evidence="1">
    <location>
        <begin position="462"/>
        <end position="488"/>
    </location>
</feature>
<dbReference type="AlphaFoldDB" id="A0A2T9ZGJ2"/>
<feature type="region of interest" description="Disordered" evidence="1">
    <location>
        <begin position="148"/>
        <end position="184"/>
    </location>
</feature>
<dbReference type="EMBL" id="MBFS01000204">
    <property type="protein sequence ID" value="PVV03680.1"/>
    <property type="molecule type" value="Genomic_DNA"/>
</dbReference>
<reference evidence="3 4" key="1">
    <citation type="journal article" date="2018" name="MBio">
        <title>Comparative Genomics Reveals the Core Gene Toolbox for the Fungus-Insect Symbiosis.</title>
        <authorList>
            <person name="Wang Y."/>
            <person name="Stata M."/>
            <person name="Wang W."/>
            <person name="Stajich J.E."/>
            <person name="White M.M."/>
            <person name="Moncalvo J.M."/>
        </authorList>
    </citation>
    <scope>NUCLEOTIDE SEQUENCE [LARGE SCALE GENOMIC DNA]</scope>
    <source>
        <strain evidence="3 4">SC-DP-2</strain>
    </source>
</reference>
<feature type="region of interest" description="Disordered" evidence="1">
    <location>
        <begin position="393"/>
        <end position="415"/>
    </location>
</feature>
<keyword evidence="2" id="KW-1133">Transmembrane helix</keyword>
<keyword evidence="4" id="KW-1185">Reference proteome</keyword>
<feature type="compositionally biased region" description="Polar residues" evidence="1">
    <location>
        <begin position="95"/>
        <end position="105"/>
    </location>
</feature>